<name>A0A8K1CBR0_PYTOL</name>
<proteinExistence type="predicted"/>
<evidence type="ECO:0000256" key="2">
    <source>
        <dbReference type="SAM" id="MobiDB-lite"/>
    </source>
</evidence>
<evidence type="ECO:0000256" key="1">
    <source>
        <dbReference type="SAM" id="Coils"/>
    </source>
</evidence>
<gene>
    <name evidence="3" type="ORF">Poli38472_004954</name>
</gene>
<accession>A0A8K1CBR0</accession>
<keyword evidence="4" id="KW-1185">Reference proteome</keyword>
<comment type="caution">
    <text evidence="3">The sequence shown here is derived from an EMBL/GenBank/DDBJ whole genome shotgun (WGS) entry which is preliminary data.</text>
</comment>
<protein>
    <submittedName>
        <fullName evidence="3">Uncharacterized protein</fullName>
    </submittedName>
</protein>
<sequence length="394" mass="44137">MEDEEVDSLHAALALIDALETGDNASTEQGAGGGIADQAPEEEKPAKRRKAASKSGLIRDKEEIQELRRQIQELEDTLHALQEPKSVENGPVFTSRRLAVMYEAMAKRQRRSLKRAEADNATLRQQIDSQMHATHTCLTNGENNMFPKRLISSAHGIFSEETTKLTRSIRLEDLYGYTEAAFSAPCFNDGSESFRLTQLHDENEMVKIIEVQDGWVVPYSVETTDKALWHLMSERSYWEESAYDLHFEKNGDVATADYRATAAIGHLLFGGFQGKYSMQRFPSSKTAPSIVITSFIAEPIETTEQTPGVTVYELAWLRVQEMPVVVDGKETSFTRVHSSRRARIDGGALPPSGRRATLAAVTKLVIDEGKYEFNWRQGTLEAILLRSHKSVQVK</sequence>
<evidence type="ECO:0000313" key="4">
    <source>
        <dbReference type="Proteomes" id="UP000794436"/>
    </source>
</evidence>
<dbReference type="EMBL" id="SPLM01000109">
    <property type="protein sequence ID" value="TMW59885.1"/>
    <property type="molecule type" value="Genomic_DNA"/>
</dbReference>
<evidence type="ECO:0000313" key="3">
    <source>
        <dbReference type="EMBL" id="TMW59885.1"/>
    </source>
</evidence>
<dbReference type="Proteomes" id="UP000794436">
    <property type="component" value="Unassembled WGS sequence"/>
</dbReference>
<keyword evidence="1" id="KW-0175">Coiled coil</keyword>
<dbReference type="AlphaFoldDB" id="A0A8K1CBR0"/>
<feature type="region of interest" description="Disordered" evidence="2">
    <location>
        <begin position="20"/>
        <end position="57"/>
    </location>
</feature>
<reference evidence="3" key="1">
    <citation type="submission" date="2019-03" db="EMBL/GenBank/DDBJ databases">
        <title>Long read genome sequence of the mycoparasitic Pythium oligandrum ATCC 38472 isolated from sugarbeet rhizosphere.</title>
        <authorList>
            <person name="Gaulin E."/>
        </authorList>
    </citation>
    <scope>NUCLEOTIDE SEQUENCE</scope>
    <source>
        <strain evidence="3">ATCC 38472_TT</strain>
    </source>
</reference>
<organism evidence="3 4">
    <name type="scientific">Pythium oligandrum</name>
    <name type="common">Mycoparasitic fungus</name>
    <dbReference type="NCBI Taxonomy" id="41045"/>
    <lineage>
        <taxon>Eukaryota</taxon>
        <taxon>Sar</taxon>
        <taxon>Stramenopiles</taxon>
        <taxon>Oomycota</taxon>
        <taxon>Peronosporomycetes</taxon>
        <taxon>Pythiales</taxon>
        <taxon>Pythiaceae</taxon>
        <taxon>Pythium</taxon>
    </lineage>
</organism>
<feature type="coiled-coil region" evidence="1">
    <location>
        <begin position="57"/>
        <end position="133"/>
    </location>
</feature>